<comment type="caution">
    <text evidence="2">The sequence shown here is derived from an EMBL/GenBank/DDBJ whole genome shotgun (WGS) entry which is preliminary data.</text>
</comment>
<accession>A0A814U3S9</accession>
<reference evidence="2" key="1">
    <citation type="submission" date="2021-02" db="EMBL/GenBank/DDBJ databases">
        <authorList>
            <person name="Nowell W R."/>
        </authorList>
    </citation>
    <scope>NUCLEOTIDE SEQUENCE</scope>
</reference>
<protein>
    <submittedName>
        <fullName evidence="2">Uncharacterized protein</fullName>
    </submittedName>
</protein>
<keyword evidence="1" id="KW-1133">Transmembrane helix</keyword>
<dbReference type="AlphaFoldDB" id="A0A814U3S9"/>
<evidence type="ECO:0000313" key="2">
    <source>
        <dbReference type="EMBL" id="CAF1169509.1"/>
    </source>
</evidence>
<dbReference type="Proteomes" id="UP000663828">
    <property type="component" value="Unassembled WGS sequence"/>
</dbReference>
<feature type="transmembrane region" description="Helical" evidence="1">
    <location>
        <begin position="12"/>
        <end position="36"/>
    </location>
</feature>
<keyword evidence="1" id="KW-0812">Transmembrane</keyword>
<keyword evidence="1" id="KW-0472">Membrane</keyword>
<organism evidence="2 3">
    <name type="scientific">Adineta ricciae</name>
    <name type="common">Rotifer</name>
    <dbReference type="NCBI Taxonomy" id="249248"/>
    <lineage>
        <taxon>Eukaryota</taxon>
        <taxon>Metazoa</taxon>
        <taxon>Spiralia</taxon>
        <taxon>Gnathifera</taxon>
        <taxon>Rotifera</taxon>
        <taxon>Eurotatoria</taxon>
        <taxon>Bdelloidea</taxon>
        <taxon>Adinetida</taxon>
        <taxon>Adinetidae</taxon>
        <taxon>Adineta</taxon>
    </lineage>
</organism>
<sequence>MAEKEVKHQIALSTIIVIIILILILTGVTIAIPVLFSTAKGDSTNSTVSAPPEYVKNECTQSMSTIAVLSSIVNEEPFPYRYYNYIYRPGVILKTVSLIFGFRHDTKSWSLDKITFVDTTTGIDLMQDGDFESNYLNQSYSQCILSNTRNSISDILFDLPYSNDFYYNDQTNVGMTYLSQVLSVVGGRYYNISFYLENRGYQNNSFVLLVGA</sequence>
<dbReference type="EMBL" id="CAJNOR010001596">
    <property type="protein sequence ID" value="CAF1169509.1"/>
    <property type="molecule type" value="Genomic_DNA"/>
</dbReference>
<name>A0A814U3S9_ADIRI</name>
<evidence type="ECO:0000256" key="1">
    <source>
        <dbReference type="SAM" id="Phobius"/>
    </source>
</evidence>
<keyword evidence="3" id="KW-1185">Reference proteome</keyword>
<proteinExistence type="predicted"/>
<evidence type="ECO:0000313" key="3">
    <source>
        <dbReference type="Proteomes" id="UP000663828"/>
    </source>
</evidence>
<gene>
    <name evidence="2" type="ORF">XAT740_LOCUS21949</name>
</gene>